<dbReference type="EMBL" id="JBHTCG010000031">
    <property type="protein sequence ID" value="MFC7386824.1"/>
    <property type="molecule type" value="Genomic_DNA"/>
</dbReference>
<gene>
    <name evidence="6" type="ORF">ACFQSB_31760</name>
</gene>
<evidence type="ECO:0000256" key="2">
    <source>
        <dbReference type="ARBA" id="ARBA00023125"/>
    </source>
</evidence>
<dbReference type="PANTHER" id="PTHR30055">
    <property type="entry name" value="HTH-TYPE TRANSCRIPTIONAL REGULATOR RUTR"/>
    <property type="match status" value="1"/>
</dbReference>
<evidence type="ECO:0000313" key="7">
    <source>
        <dbReference type="Proteomes" id="UP001596496"/>
    </source>
</evidence>
<dbReference type="Pfam" id="PF16859">
    <property type="entry name" value="TetR_C_11"/>
    <property type="match status" value="1"/>
</dbReference>
<dbReference type="SUPFAM" id="SSF46689">
    <property type="entry name" value="Homeodomain-like"/>
    <property type="match status" value="1"/>
</dbReference>
<dbReference type="SUPFAM" id="SSF48498">
    <property type="entry name" value="Tetracyclin repressor-like, C-terminal domain"/>
    <property type="match status" value="1"/>
</dbReference>
<dbReference type="InterPro" id="IPR011075">
    <property type="entry name" value="TetR_C"/>
</dbReference>
<dbReference type="PRINTS" id="PR00455">
    <property type="entry name" value="HTHTETR"/>
</dbReference>
<comment type="caution">
    <text evidence="6">The sequence shown here is derived from an EMBL/GenBank/DDBJ whole genome shotgun (WGS) entry which is preliminary data.</text>
</comment>
<keyword evidence="3" id="KW-0804">Transcription</keyword>
<feature type="domain" description="HTH tetR-type" evidence="5">
    <location>
        <begin position="4"/>
        <end position="64"/>
    </location>
</feature>
<dbReference type="Gene3D" id="1.10.357.10">
    <property type="entry name" value="Tetracycline Repressor, domain 2"/>
    <property type="match status" value="1"/>
</dbReference>
<dbReference type="Gene3D" id="1.10.10.60">
    <property type="entry name" value="Homeodomain-like"/>
    <property type="match status" value="1"/>
</dbReference>
<keyword evidence="1" id="KW-0805">Transcription regulation</keyword>
<reference evidence="7" key="1">
    <citation type="journal article" date="2019" name="Int. J. Syst. Evol. Microbiol.">
        <title>The Global Catalogue of Microorganisms (GCM) 10K type strain sequencing project: providing services to taxonomists for standard genome sequencing and annotation.</title>
        <authorList>
            <consortium name="The Broad Institute Genomics Platform"/>
            <consortium name="The Broad Institute Genome Sequencing Center for Infectious Disease"/>
            <person name="Wu L."/>
            <person name="Ma J."/>
        </authorList>
    </citation>
    <scope>NUCLEOTIDE SEQUENCE [LARGE SCALE GENOMIC DNA]</scope>
    <source>
        <strain evidence="7">CECT 7649</strain>
    </source>
</reference>
<sequence>MRSADAHDDALRAAVQILEDGGYAAITIERVAARSGVAKSTIYRWWSSKAELVMEAYGHLVAERMPMPDSGRLAEDLTTFVTALYRVVEHPTRVRALRGLMAEAQLDPAFAEAFRGWVRSRRDVLAVVFTRAIDRGELPAGLDVDHAVDLVFGPFWYRLLVEHLPVDAAEAPAHVRRLLYGLNDAPPES</sequence>
<evidence type="ECO:0000256" key="1">
    <source>
        <dbReference type="ARBA" id="ARBA00023015"/>
    </source>
</evidence>
<proteinExistence type="predicted"/>
<keyword evidence="2 4" id="KW-0238">DNA-binding</keyword>
<dbReference type="PROSITE" id="PS50977">
    <property type="entry name" value="HTH_TETR_2"/>
    <property type="match status" value="1"/>
</dbReference>
<dbReference type="InterPro" id="IPR036271">
    <property type="entry name" value="Tet_transcr_reg_TetR-rel_C_sf"/>
</dbReference>
<accession>A0ABW2PBW0</accession>
<evidence type="ECO:0000256" key="3">
    <source>
        <dbReference type="ARBA" id="ARBA00023163"/>
    </source>
</evidence>
<dbReference type="PANTHER" id="PTHR30055:SF148">
    <property type="entry name" value="TETR-FAMILY TRANSCRIPTIONAL REGULATOR"/>
    <property type="match status" value="1"/>
</dbReference>
<dbReference type="Proteomes" id="UP001596496">
    <property type="component" value="Unassembled WGS sequence"/>
</dbReference>
<evidence type="ECO:0000259" key="5">
    <source>
        <dbReference type="PROSITE" id="PS50977"/>
    </source>
</evidence>
<organism evidence="6 7">
    <name type="scientific">Sphaerisporangium rhizosphaerae</name>
    <dbReference type="NCBI Taxonomy" id="2269375"/>
    <lineage>
        <taxon>Bacteria</taxon>
        <taxon>Bacillati</taxon>
        <taxon>Actinomycetota</taxon>
        <taxon>Actinomycetes</taxon>
        <taxon>Streptosporangiales</taxon>
        <taxon>Streptosporangiaceae</taxon>
        <taxon>Sphaerisporangium</taxon>
    </lineage>
</organism>
<dbReference type="InterPro" id="IPR001647">
    <property type="entry name" value="HTH_TetR"/>
</dbReference>
<dbReference type="InterPro" id="IPR009057">
    <property type="entry name" value="Homeodomain-like_sf"/>
</dbReference>
<dbReference type="RefSeq" id="WP_380830542.1">
    <property type="nucleotide sequence ID" value="NZ_JBHTCG010000031.1"/>
</dbReference>
<dbReference type="Pfam" id="PF00440">
    <property type="entry name" value="TetR_N"/>
    <property type="match status" value="1"/>
</dbReference>
<name>A0ABW2PBW0_9ACTN</name>
<evidence type="ECO:0000256" key="4">
    <source>
        <dbReference type="PROSITE-ProRule" id="PRU00335"/>
    </source>
</evidence>
<keyword evidence="7" id="KW-1185">Reference proteome</keyword>
<dbReference type="InterPro" id="IPR050109">
    <property type="entry name" value="HTH-type_TetR-like_transc_reg"/>
</dbReference>
<feature type="DNA-binding region" description="H-T-H motif" evidence="4">
    <location>
        <begin position="27"/>
        <end position="46"/>
    </location>
</feature>
<evidence type="ECO:0000313" key="6">
    <source>
        <dbReference type="EMBL" id="MFC7386824.1"/>
    </source>
</evidence>
<protein>
    <submittedName>
        <fullName evidence="6">TetR/AcrR family transcriptional regulator</fullName>
    </submittedName>
</protein>